<sequence length="219" mass="22978">MNPKEPTQQQRTSEALSQGLSQGLDEAMFKLLKFQAQQGADQNSTMIMLALMNLLGIVNCLNKVLPEKQKVRGTEELAAHLSGVLGGVPGAGAANDQAIPNQGGIDPAMIAALASMLGNRGSEGTGGKPALDPAIMAALSMMGNPGGGSNPATLMAMLANLLGPKRPPETQKSKEHQEEKPVAVAEEKGKHTQELPKKEPGHRGVLKWDPRFGSPTSSF</sequence>
<evidence type="ECO:0000256" key="1">
    <source>
        <dbReference type="SAM" id="MobiDB-lite"/>
    </source>
</evidence>
<protein>
    <submittedName>
        <fullName evidence="2">Uncharacterized protein</fullName>
    </submittedName>
</protein>
<dbReference type="Proteomes" id="UP000189464">
    <property type="component" value="Chromosome"/>
</dbReference>
<dbReference type="STRING" id="1833852.B0537_01180"/>
<accession>A0A1S6J096</accession>
<feature type="compositionally biased region" description="Basic and acidic residues" evidence="1">
    <location>
        <begin position="166"/>
        <end position="210"/>
    </location>
</feature>
<dbReference type="EMBL" id="CP019698">
    <property type="protein sequence ID" value="AQS60451.1"/>
    <property type="molecule type" value="Genomic_DNA"/>
</dbReference>
<keyword evidence="3" id="KW-1185">Reference proteome</keyword>
<organism evidence="2 3">
    <name type="scientific">Desulforamulus ferrireducens</name>
    <dbReference type="NCBI Taxonomy" id="1833852"/>
    <lineage>
        <taxon>Bacteria</taxon>
        <taxon>Bacillati</taxon>
        <taxon>Bacillota</taxon>
        <taxon>Clostridia</taxon>
        <taxon>Eubacteriales</taxon>
        <taxon>Peptococcaceae</taxon>
        <taxon>Desulforamulus</taxon>
    </lineage>
</organism>
<feature type="region of interest" description="Disordered" evidence="1">
    <location>
        <begin position="163"/>
        <end position="219"/>
    </location>
</feature>
<name>A0A1S6J096_9FIRM</name>
<gene>
    <name evidence="2" type="ORF">B0537_01180</name>
</gene>
<dbReference type="AlphaFoldDB" id="A0A1S6J096"/>
<dbReference type="OrthoDB" id="1786907at2"/>
<evidence type="ECO:0000313" key="3">
    <source>
        <dbReference type="Proteomes" id="UP000189464"/>
    </source>
</evidence>
<dbReference type="KEGG" id="dfg:B0537_01180"/>
<proteinExistence type="predicted"/>
<reference evidence="2 3" key="1">
    <citation type="journal article" date="2016" name="Int. J. Syst. Evol. Microbiol.">
        <title>Desulfotomaculum ferrireducens sp. nov., a moderately thermophilic sulfate-reducing and dissimilatory Fe(III)-reducing bacterium isolated from compost.</title>
        <authorList>
            <person name="Yang G."/>
            <person name="Guo J."/>
            <person name="Zhuang L."/>
            <person name="Yuan Y."/>
            <person name="Zhou S."/>
        </authorList>
    </citation>
    <scope>NUCLEOTIDE SEQUENCE [LARGE SCALE GENOMIC DNA]</scope>
    <source>
        <strain evidence="2 3">GSS09</strain>
    </source>
</reference>
<evidence type="ECO:0000313" key="2">
    <source>
        <dbReference type="EMBL" id="AQS60451.1"/>
    </source>
</evidence>